<sequence>MRNRSGHILTVEDPIEYLFKHRKSIVNQREVGIDTLSWHEALRNAMRQAPDCILIGEIRDRETMQAALAYSQTGHLCLATLHANNAYHALNRIVNFFPLENRPLLYLDLSVALRCIISQRLVRKPDGKRTPAVETLMNTRHISELIERGELNEIKEAMEQSLAPGSQTFEQDLFRLYHEKIITLDEALANADSPTNLSWLINNAQLGNDSKAAADTRNKPTLDFENTDPEGASFREFTLHIDDHPQR</sequence>
<dbReference type="Gene3D" id="3.40.50.300">
    <property type="entry name" value="P-loop containing nucleotide triphosphate hydrolases"/>
    <property type="match status" value="1"/>
</dbReference>
<protein>
    <recommendedName>
        <fullName evidence="3">Bacterial type II secretion system protein E domain-containing protein</fullName>
    </recommendedName>
</protein>
<dbReference type="SUPFAM" id="SSF52540">
    <property type="entry name" value="P-loop containing nucleoside triphosphate hydrolases"/>
    <property type="match status" value="1"/>
</dbReference>
<dbReference type="PANTHER" id="PTHR30486:SF12">
    <property type="entry name" value="TYPE IV PILUS ATPASE PILU"/>
    <property type="match status" value="1"/>
</dbReference>
<gene>
    <name evidence="4" type="ORF">SDC9_176299</name>
</gene>
<evidence type="ECO:0000256" key="1">
    <source>
        <dbReference type="ARBA" id="ARBA00006611"/>
    </source>
</evidence>
<dbReference type="AlphaFoldDB" id="A0A645GXU8"/>
<accession>A0A645GXU8</accession>
<feature type="domain" description="Bacterial type II secretion system protein E" evidence="3">
    <location>
        <begin position="46"/>
        <end position="60"/>
    </location>
</feature>
<dbReference type="EMBL" id="VSSQ01079289">
    <property type="protein sequence ID" value="MPN28854.1"/>
    <property type="molecule type" value="Genomic_DNA"/>
</dbReference>
<name>A0A645GXU8_9ZZZZ</name>
<proteinExistence type="inferred from homology"/>
<feature type="region of interest" description="Disordered" evidence="2">
    <location>
        <begin position="211"/>
        <end position="230"/>
    </location>
</feature>
<dbReference type="PANTHER" id="PTHR30486">
    <property type="entry name" value="TWITCHING MOTILITY PROTEIN PILT"/>
    <property type="match status" value="1"/>
</dbReference>
<evidence type="ECO:0000259" key="3">
    <source>
        <dbReference type="PROSITE" id="PS00662"/>
    </source>
</evidence>
<evidence type="ECO:0000256" key="2">
    <source>
        <dbReference type="SAM" id="MobiDB-lite"/>
    </source>
</evidence>
<dbReference type="PROSITE" id="PS00662">
    <property type="entry name" value="T2SP_E"/>
    <property type="match status" value="1"/>
</dbReference>
<dbReference type="InterPro" id="IPR001482">
    <property type="entry name" value="T2SS/T4SS_dom"/>
</dbReference>
<comment type="caution">
    <text evidence="4">The sequence shown here is derived from an EMBL/GenBank/DDBJ whole genome shotgun (WGS) entry which is preliminary data.</text>
</comment>
<evidence type="ECO:0000313" key="4">
    <source>
        <dbReference type="EMBL" id="MPN28854.1"/>
    </source>
</evidence>
<dbReference type="Pfam" id="PF00437">
    <property type="entry name" value="T2SSE"/>
    <property type="match status" value="1"/>
</dbReference>
<reference evidence="4" key="1">
    <citation type="submission" date="2019-08" db="EMBL/GenBank/DDBJ databases">
        <authorList>
            <person name="Kucharzyk K."/>
            <person name="Murdoch R.W."/>
            <person name="Higgins S."/>
            <person name="Loffler F."/>
        </authorList>
    </citation>
    <scope>NUCLEOTIDE SEQUENCE</scope>
</reference>
<organism evidence="4">
    <name type="scientific">bioreactor metagenome</name>
    <dbReference type="NCBI Taxonomy" id="1076179"/>
    <lineage>
        <taxon>unclassified sequences</taxon>
        <taxon>metagenomes</taxon>
        <taxon>ecological metagenomes</taxon>
    </lineage>
</organism>
<dbReference type="InterPro" id="IPR027417">
    <property type="entry name" value="P-loop_NTPase"/>
</dbReference>
<dbReference type="GO" id="GO:0016887">
    <property type="term" value="F:ATP hydrolysis activity"/>
    <property type="evidence" value="ECO:0007669"/>
    <property type="project" value="InterPro"/>
</dbReference>
<comment type="similarity">
    <text evidence="1">Belongs to the GSP E family.</text>
</comment>
<feature type="compositionally biased region" description="Basic and acidic residues" evidence="2">
    <location>
        <begin position="212"/>
        <end position="222"/>
    </location>
</feature>
<dbReference type="InterPro" id="IPR050921">
    <property type="entry name" value="T4SS_GSP_E_ATPase"/>
</dbReference>